<accession>A0AAV3TB47</accession>
<dbReference type="InterPro" id="IPR050250">
    <property type="entry name" value="Macrolide_Exporter_MacB"/>
</dbReference>
<evidence type="ECO:0000256" key="4">
    <source>
        <dbReference type="ARBA" id="ARBA00022989"/>
    </source>
</evidence>
<proteinExistence type="inferred from homology"/>
<dbReference type="Proteomes" id="UP001500420">
    <property type="component" value="Unassembled WGS sequence"/>
</dbReference>
<feature type="region of interest" description="Disordered" evidence="7">
    <location>
        <begin position="56"/>
        <end position="77"/>
    </location>
</feature>
<gene>
    <name evidence="11" type="ORF">GCM10009020_21670</name>
</gene>
<feature type="transmembrane region" description="Helical" evidence="8">
    <location>
        <begin position="21"/>
        <end position="45"/>
    </location>
</feature>
<dbReference type="AlphaFoldDB" id="A0AAV3TB47"/>
<protein>
    <submittedName>
        <fullName evidence="11">ABC transporter permease</fullName>
    </submittedName>
</protein>
<evidence type="ECO:0000256" key="5">
    <source>
        <dbReference type="ARBA" id="ARBA00023136"/>
    </source>
</evidence>
<evidence type="ECO:0000256" key="2">
    <source>
        <dbReference type="ARBA" id="ARBA00022475"/>
    </source>
</evidence>
<feature type="transmembrane region" description="Helical" evidence="8">
    <location>
        <begin position="289"/>
        <end position="313"/>
    </location>
</feature>
<keyword evidence="12" id="KW-1185">Reference proteome</keyword>
<dbReference type="PANTHER" id="PTHR30572">
    <property type="entry name" value="MEMBRANE COMPONENT OF TRANSPORTER-RELATED"/>
    <property type="match status" value="1"/>
</dbReference>
<dbReference type="PANTHER" id="PTHR30572:SF4">
    <property type="entry name" value="ABC TRANSPORTER PERMEASE YTRF"/>
    <property type="match status" value="1"/>
</dbReference>
<keyword evidence="4 8" id="KW-1133">Transmembrane helix</keyword>
<comment type="similarity">
    <text evidence="6">Belongs to the ABC-4 integral membrane protein family.</text>
</comment>
<evidence type="ECO:0000256" key="7">
    <source>
        <dbReference type="SAM" id="MobiDB-lite"/>
    </source>
</evidence>
<evidence type="ECO:0000313" key="12">
    <source>
        <dbReference type="Proteomes" id="UP001500420"/>
    </source>
</evidence>
<dbReference type="RefSeq" id="WP_343774033.1">
    <property type="nucleotide sequence ID" value="NZ_BAAADV010000004.1"/>
</dbReference>
<dbReference type="GO" id="GO:0005886">
    <property type="term" value="C:plasma membrane"/>
    <property type="evidence" value="ECO:0007669"/>
    <property type="project" value="UniProtKB-SubCell"/>
</dbReference>
<evidence type="ECO:0000256" key="3">
    <source>
        <dbReference type="ARBA" id="ARBA00022692"/>
    </source>
</evidence>
<evidence type="ECO:0000259" key="9">
    <source>
        <dbReference type="Pfam" id="PF02687"/>
    </source>
</evidence>
<comment type="caution">
    <text evidence="11">The sequence shown here is derived from an EMBL/GenBank/DDBJ whole genome shotgun (WGS) entry which is preliminary data.</text>
</comment>
<feature type="domain" description="MacB-like periplasmic core" evidence="10">
    <location>
        <begin position="21"/>
        <end position="249"/>
    </location>
</feature>
<comment type="subcellular location">
    <subcellularLocation>
        <location evidence="1">Cell membrane</location>
        <topology evidence="1">Multi-pass membrane protein</topology>
    </subcellularLocation>
</comment>
<name>A0AAV3TB47_9EURY</name>
<evidence type="ECO:0000259" key="10">
    <source>
        <dbReference type="Pfam" id="PF12704"/>
    </source>
</evidence>
<keyword evidence="3 8" id="KW-0812">Transmembrane</keyword>
<feature type="transmembrane region" description="Helical" evidence="8">
    <location>
        <begin position="333"/>
        <end position="357"/>
    </location>
</feature>
<evidence type="ECO:0000313" key="11">
    <source>
        <dbReference type="EMBL" id="GAA0674103.1"/>
    </source>
</evidence>
<evidence type="ECO:0000256" key="1">
    <source>
        <dbReference type="ARBA" id="ARBA00004651"/>
    </source>
</evidence>
<feature type="domain" description="ABC3 transporter permease C-terminal" evidence="9">
    <location>
        <begin position="293"/>
        <end position="405"/>
    </location>
</feature>
<feature type="transmembrane region" description="Helical" evidence="8">
    <location>
        <begin position="377"/>
        <end position="401"/>
    </location>
</feature>
<keyword evidence="5 8" id="KW-0472">Membrane</keyword>
<dbReference type="Pfam" id="PF12704">
    <property type="entry name" value="MacB_PCD"/>
    <property type="match status" value="1"/>
</dbReference>
<keyword evidence="2" id="KW-1003">Cell membrane</keyword>
<dbReference type="InterPro" id="IPR025857">
    <property type="entry name" value="MacB_PCD"/>
</dbReference>
<evidence type="ECO:0000256" key="6">
    <source>
        <dbReference type="ARBA" id="ARBA00038076"/>
    </source>
</evidence>
<sequence length="412" mass="43504">MELRESVQLSLRAIREHGLRSALTVVGITIGIAAVITFVTLGASLQAEVVGEVSGDAPPEMQATVGPEGQEGGPPGASTVPAFTERDVEEIRDLPNVGQAIPQGTVQIATLEHEGRSIAWESATATTPGYFADRQFESGGPFEQGANEVVVNEQAASLFDPELEVNDTLVLQSGANSTREATVVGVLENGGDGPFGDISIPQVYVPTDPFYETTAESPATGERQRVYPSLTVVASDYESVPTVQSDVQAYLRNDSDARSLKPDEYEFSVQTNEELVEQIREVIGTFTGFVAGIAVISLIVGAVGIANIMLVSVTERTREIGIMKAVGARRRDVLQLFLVESVLLGIAGAVLGTVVGLAGGYVATDYLDLSLTFAPEWFAAAVVVGVGVGVLAGLYPAWNAARVDPIEALRRE</sequence>
<reference evidence="11 12" key="1">
    <citation type="journal article" date="2019" name="Int. J. Syst. Evol. Microbiol.">
        <title>The Global Catalogue of Microorganisms (GCM) 10K type strain sequencing project: providing services to taxonomists for standard genome sequencing and annotation.</title>
        <authorList>
            <consortium name="The Broad Institute Genomics Platform"/>
            <consortium name="The Broad Institute Genome Sequencing Center for Infectious Disease"/>
            <person name="Wu L."/>
            <person name="Ma J."/>
        </authorList>
    </citation>
    <scope>NUCLEOTIDE SEQUENCE [LARGE SCALE GENOMIC DNA]</scope>
    <source>
        <strain evidence="11 12">JCM 16328</strain>
    </source>
</reference>
<organism evidence="11 12">
    <name type="scientific">Natronoarchaeum mannanilyticum</name>
    <dbReference type="NCBI Taxonomy" id="926360"/>
    <lineage>
        <taxon>Archaea</taxon>
        <taxon>Methanobacteriati</taxon>
        <taxon>Methanobacteriota</taxon>
        <taxon>Stenosarchaea group</taxon>
        <taxon>Halobacteria</taxon>
        <taxon>Halobacteriales</taxon>
        <taxon>Natronoarchaeaceae</taxon>
    </lineage>
</organism>
<dbReference type="EMBL" id="BAAADV010000004">
    <property type="protein sequence ID" value="GAA0674103.1"/>
    <property type="molecule type" value="Genomic_DNA"/>
</dbReference>
<dbReference type="Pfam" id="PF02687">
    <property type="entry name" value="FtsX"/>
    <property type="match status" value="1"/>
</dbReference>
<evidence type="ECO:0000256" key="8">
    <source>
        <dbReference type="SAM" id="Phobius"/>
    </source>
</evidence>
<dbReference type="InterPro" id="IPR003838">
    <property type="entry name" value="ABC3_permease_C"/>
</dbReference>
<dbReference type="GO" id="GO:0022857">
    <property type="term" value="F:transmembrane transporter activity"/>
    <property type="evidence" value="ECO:0007669"/>
    <property type="project" value="TreeGrafter"/>
</dbReference>